<dbReference type="AlphaFoldDB" id="A0A2I1H1Y6"/>
<proteinExistence type="predicted"/>
<dbReference type="Proteomes" id="UP000234323">
    <property type="component" value="Unassembled WGS sequence"/>
</dbReference>
<reference evidence="1 2" key="1">
    <citation type="submission" date="2015-10" db="EMBL/GenBank/DDBJ databases">
        <title>Genome analyses suggest a sexual origin of heterokaryosis in a supposedly ancient asexual fungus.</title>
        <authorList>
            <person name="Ropars J."/>
            <person name="Sedzielewska K."/>
            <person name="Noel J."/>
            <person name="Charron P."/>
            <person name="Farinelli L."/>
            <person name="Marton T."/>
            <person name="Kruger M."/>
            <person name="Pelin A."/>
            <person name="Brachmann A."/>
            <person name="Corradi N."/>
        </authorList>
    </citation>
    <scope>NUCLEOTIDE SEQUENCE [LARGE SCALE GENOMIC DNA]</scope>
    <source>
        <strain evidence="1 2">A4</strain>
    </source>
</reference>
<keyword evidence="2" id="KW-1185">Reference proteome</keyword>
<evidence type="ECO:0008006" key="3">
    <source>
        <dbReference type="Google" id="ProtNLM"/>
    </source>
</evidence>
<protein>
    <recommendedName>
        <fullName evidence="3">F-box domain-containing protein</fullName>
    </recommendedName>
</protein>
<dbReference type="VEuPathDB" id="FungiDB:RhiirA1_412373"/>
<sequence length="217" mass="25784">MCDKLPNEILIKILTEVLQDMSYEKFINLRYVNNKWKLLVSVVINDEFSQKLKKDFEFMVKGKKRLWQIIYNHQVRTDNKLNIKSTYYDPKDGKFSFEISSSPSSPSSPSSYSPLPSSTIIHSSLNAQSELSLEYLCKGRVIYWRLPTSHYYNAHEERNDGCIFVKGFWYENQEIKRIKINASIIFRMLEGEEDFWESFKRRNVSVTRMLKLEMLYV</sequence>
<name>A0A2I1H1Y6_9GLOM</name>
<dbReference type="VEuPathDB" id="FungiDB:RhiirFUN_007911"/>
<accession>A0A2I1H1Y6</accession>
<comment type="caution">
    <text evidence="1">The sequence shown here is derived from an EMBL/GenBank/DDBJ whole genome shotgun (WGS) entry which is preliminary data.</text>
</comment>
<organism evidence="1 2">
    <name type="scientific">Rhizophagus irregularis</name>
    <dbReference type="NCBI Taxonomy" id="588596"/>
    <lineage>
        <taxon>Eukaryota</taxon>
        <taxon>Fungi</taxon>
        <taxon>Fungi incertae sedis</taxon>
        <taxon>Mucoromycota</taxon>
        <taxon>Glomeromycotina</taxon>
        <taxon>Glomeromycetes</taxon>
        <taxon>Glomerales</taxon>
        <taxon>Glomeraceae</taxon>
        <taxon>Rhizophagus</taxon>
    </lineage>
</organism>
<dbReference type="VEuPathDB" id="FungiDB:FUN_009121"/>
<dbReference type="EMBL" id="LLXI01001287">
    <property type="protein sequence ID" value="PKY52899.1"/>
    <property type="molecule type" value="Genomic_DNA"/>
</dbReference>
<evidence type="ECO:0000313" key="2">
    <source>
        <dbReference type="Proteomes" id="UP000234323"/>
    </source>
</evidence>
<gene>
    <name evidence="1" type="ORF">RhiirA4_408706</name>
</gene>
<evidence type="ECO:0000313" key="1">
    <source>
        <dbReference type="EMBL" id="PKY52899.1"/>
    </source>
</evidence>